<keyword evidence="1" id="KW-0812">Transmembrane</keyword>
<keyword evidence="3" id="KW-1185">Reference proteome</keyword>
<keyword evidence="1" id="KW-0472">Membrane</keyword>
<dbReference type="AlphaFoldDB" id="A0A1G9XGK1"/>
<dbReference type="STRING" id="430522.BFS30_08260"/>
<evidence type="ECO:0000256" key="1">
    <source>
        <dbReference type="SAM" id="Phobius"/>
    </source>
</evidence>
<evidence type="ECO:0000313" key="3">
    <source>
        <dbReference type="Proteomes" id="UP000183200"/>
    </source>
</evidence>
<name>A0A1G9XGK1_9SPHI</name>
<organism evidence="2 3">
    <name type="scientific">Pedobacter steynii</name>
    <dbReference type="NCBI Taxonomy" id="430522"/>
    <lineage>
        <taxon>Bacteria</taxon>
        <taxon>Pseudomonadati</taxon>
        <taxon>Bacteroidota</taxon>
        <taxon>Sphingobacteriia</taxon>
        <taxon>Sphingobacteriales</taxon>
        <taxon>Sphingobacteriaceae</taxon>
        <taxon>Pedobacter</taxon>
    </lineage>
</organism>
<dbReference type="Proteomes" id="UP000183200">
    <property type="component" value="Unassembled WGS sequence"/>
</dbReference>
<gene>
    <name evidence="2" type="ORF">SAMN05421820_105481</name>
</gene>
<dbReference type="Pfam" id="PF25589">
    <property type="entry name" value="DUF7935"/>
    <property type="match status" value="1"/>
</dbReference>
<dbReference type="InterPro" id="IPR057695">
    <property type="entry name" value="DUF7935"/>
</dbReference>
<protein>
    <submittedName>
        <fullName evidence="2">Uncharacterized protein</fullName>
    </submittedName>
</protein>
<dbReference type="RefSeq" id="WP_074608894.1">
    <property type="nucleotide sequence ID" value="NZ_FNGY01000005.1"/>
</dbReference>
<feature type="transmembrane region" description="Helical" evidence="1">
    <location>
        <begin position="6"/>
        <end position="28"/>
    </location>
</feature>
<dbReference type="EMBL" id="FNGY01000005">
    <property type="protein sequence ID" value="SDM95840.1"/>
    <property type="molecule type" value="Genomic_DNA"/>
</dbReference>
<sequence>MNIESLLTETAALTIAGVLTVSVGYYLIKDDIQTFLRLKSAGKPEDGKAQLLPLRLQAHERLIVFIERINPSNLFLRLHHQGIAVKDLQSLVLNEIRAEYQHNVTQQLYVSTTTWNVIRKLKDDTLAMVTNAARDLPEHSTGIDLSKKVLQHMAGIADNPYELTLDLIKKDIHQLF</sequence>
<dbReference type="OrthoDB" id="1493032at2"/>
<keyword evidence="1" id="KW-1133">Transmembrane helix</keyword>
<accession>A0A1G9XGK1</accession>
<proteinExistence type="predicted"/>
<evidence type="ECO:0000313" key="2">
    <source>
        <dbReference type="EMBL" id="SDM95840.1"/>
    </source>
</evidence>
<reference evidence="3" key="1">
    <citation type="submission" date="2016-10" db="EMBL/GenBank/DDBJ databases">
        <authorList>
            <person name="Varghese N."/>
            <person name="Submissions S."/>
        </authorList>
    </citation>
    <scope>NUCLEOTIDE SEQUENCE [LARGE SCALE GENOMIC DNA]</scope>
    <source>
        <strain evidence="3">DSM 19110</strain>
    </source>
</reference>